<reference evidence="6" key="1">
    <citation type="submission" date="2018-07" db="EMBL/GenBank/DDBJ databases">
        <title>Genome assembly of strain Ka43.</title>
        <authorList>
            <person name="Kukolya J."/>
            <person name="Nagy I."/>
            <person name="Horvath B."/>
            <person name="Toth A."/>
        </authorList>
    </citation>
    <scope>NUCLEOTIDE SEQUENCE</scope>
    <source>
        <strain evidence="6">KB43</strain>
    </source>
</reference>
<keyword evidence="4" id="KW-0812">Transmembrane</keyword>
<evidence type="ECO:0000256" key="2">
    <source>
        <dbReference type="ARBA" id="ARBA00012528"/>
    </source>
</evidence>
<dbReference type="EC" id="2.7.7.65" evidence="2"/>
<accession>A0A928V0D3</accession>
<dbReference type="Gene3D" id="3.30.70.270">
    <property type="match status" value="1"/>
</dbReference>
<comment type="caution">
    <text evidence="6">The sequence shown here is derived from an EMBL/GenBank/DDBJ whole genome shotgun (WGS) entry which is preliminary data.</text>
</comment>
<feature type="transmembrane region" description="Helical" evidence="4">
    <location>
        <begin position="91"/>
        <end position="120"/>
    </location>
</feature>
<evidence type="ECO:0000313" key="6">
    <source>
        <dbReference type="EMBL" id="MBE8716506.1"/>
    </source>
</evidence>
<dbReference type="SUPFAM" id="SSF55073">
    <property type="entry name" value="Nucleotide cyclase"/>
    <property type="match status" value="1"/>
</dbReference>
<dbReference type="Pfam" id="PF00990">
    <property type="entry name" value="GGDEF"/>
    <property type="match status" value="1"/>
</dbReference>
<dbReference type="Proteomes" id="UP000652567">
    <property type="component" value="Unassembled WGS sequence"/>
</dbReference>
<evidence type="ECO:0000256" key="1">
    <source>
        <dbReference type="ARBA" id="ARBA00001946"/>
    </source>
</evidence>
<dbReference type="InterPro" id="IPR050469">
    <property type="entry name" value="Diguanylate_Cyclase"/>
</dbReference>
<dbReference type="GO" id="GO:0052621">
    <property type="term" value="F:diguanylate cyclase activity"/>
    <property type="evidence" value="ECO:0007669"/>
    <property type="project" value="UniProtKB-EC"/>
</dbReference>
<protein>
    <recommendedName>
        <fullName evidence="2">diguanylate cyclase</fullName>
        <ecNumber evidence="2">2.7.7.65</ecNumber>
    </recommendedName>
</protein>
<comment type="catalytic activity">
    <reaction evidence="3">
        <text>2 GTP = 3',3'-c-di-GMP + 2 diphosphate</text>
        <dbReference type="Rhea" id="RHEA:24898"/>
        <dbReference type="ChEBI" id="CHEBI:33019"/>
        <dbReference type="ChEBI" id="CHEBI:37565"/>
        <dbReference type="ChEBI" id="CHEBI:58805"/>
        <dbReference type="EC" id="2.7.7.65"/>
    </reaction>
</comment>
<keyword evidence="7" id="KW-1185">Reference proteome</keyword>
<gene>
    <name evidence="6" type="ORF">C4F51_04810</name>
</gene>
<dbReference type="GO" id="GO:0043709">
    <property type="term" value="P:cell adhesion involved in single-species biofilm formation"/>
    <property type="evidence" value="ECO:0007669"/>
    <property type="project" value="TreeGrafter"/>
</dbReference>
<keyword evidence="4" id="KW-0472">Membrane</keyword>
<dbReference type="SMART" id="SM00267">
    <property type="entry name" value="GGDEF"/>
    <property type="match status" value="1"/>
</dbReference>
<feature type="transmembrane region" description="Helical" evidence="4">
    <location>
        <begin position="38"/>
        <end position="57"/>
    </location>
</feature>
<dbReference type="RefSeq" id="WP_193907647.1">
    <property type="nucleotide sequence ID" value="NZ_PRDL01000001.1"/>
</dbReference>
<dbReference type="InterPro" id="IPR043128">
    <property type="entry name" value="Rev_trsase/Diguanyl_cyclase"/>
</dbReference>
<name>A0A928V0D3_9GAMM</name>
<dbReference type="CDD" id="cd01949">
    <property type="entry name" value="GGDEF"/>
    <property type="match status" value="1"/>
</dbReference>
<evidence type="ECO:0000313" key="7">
    <source>
        <dbReference type="Proteomes" id="UP000652567"/>
    </source>
</evidence>
<dbReference type="PANTHER" id="PTHR45138:SF9">
    <property type="entry name" value="DIGUANYLATE CYCLASE DGCM-RELATED"/>
    <property type="match status" value="1"/>
</dbReference>
<dbReference type="FunFam" id="3.30.70.270:FF:000001">
    <property type="entry name" value="Diguanylate cyclase domain protein"/>
    <property type="match status" value="1"/>
</dbReference>
<dbReference type="EMBL" id="PRDL01000001">
    <property type="protein sequence ID" value="MBE8716506.1"/>
    <property type="molecule type" value="Genomic_DNA"/>
</dbReference>
<dbReference type="InterPro" id="IPR029787">
    <property type="entry name" value="Nucleotide_cyclase"/>
</dbReference>
<evidence type="ECO:0000256" key="3">
    <source>
        <dbReference type="ARBA" id="ARBA00034247"/>
    </source>
</evidence>
<evidence type="ECO:0000259" key="5">
    <source>
        <dbReference type="PROSITE" id="PS50887"/>
    </source>
</evidence>
<comment type="cofactor">
    <cofactor evidence="1">
        <name>Mg(2+)</name>
        <dbReference type="ChEBI" id="CHEBI:18420"/>
    </cofactor>
</comment>
<sequence length="325" mass="36316">MLDGSKQRFQTRLVYLFAAMATFGVLPFAILRYLDGEYLKAVIDVLIVCAAAMNAFFAWRTHRIAEASFFAAILYSGGTLAVLYLNSPMYFFWLFPAISANFFLLRAGPAIAVNALLIVASLPLAMRLDDSIAGAGMIVSATFAGCMTYVFARLTEKQQALLERFASEDALTGLANRRMLDIEMRRCIQDFNRSGVPASVIVLDIDNFKTVNDLWGHQHGDELLINISRVLSARTRKTDRIFRFGGEEFVIIARSTTLDGARKVAEELREQIAAHLHHNDQEITASFGCAQLQTNETARNWFDRADQAMYVAKKQGKNRVEVAGY</sequence>
<dbReference type="AlphaFoldDB" id="A0A928V0D3"/>
<feature type="transmembrane region" description="Helical" evidence="4">
    <location>
        <begin position="64"/>
        <end position="85"/>
    </location>
</feature>
<proteinExistence type="predicted"/>
<organism evidence="6 7">
    <name type="scientific">Cellvibrio polysaccharolyticus</name>
    <dbReference type="NCBI Taxonomy" id="2082724"/>
    <lineage>
        <taxon>Bacteria</taxon>
        <taxon>Pseudomonadati</taxon>
        <taxon>Pseudomonadota</taxon>
        <taxon>Gammaproteobacteria</taxon>
        <taxon>Cellvibrionales</taxon>
        <taxon>Cellvibrionaceae</taxon>
        <taxon>Cellvibrio</taxon>
    </lineage>
</organism>
<dbReference type="PROSITE" id="PS50887">
    <property type="entry name" value="GGDEF"/>
    <property type="match status" value="1"/>
</dbReference>
<evidence type="ECO:0000256" key="4">
    <source>
        <dbReference type="SAM" id="Phobius"/>
    </source>
</evidence>
<feature type="domain" description="GGDEF" evidence="5">
    <location>
        <begin position="196"/>
        <end position="325"/>
    </location>
</feature>
<feature type="transmembrane region" description="Helical" evidence="4">
    <location>
        <begin position="12"/>
        <end position="32"/>
    </location>
</feature>
<dbReference type="GO" id="GO:0005886">
    <property type="term" value="C:plasma membrane"/>
    <property type="evidence" value="ECO:0007669"/>
    <property type="project" value="TreeGrafter"/>
</dbReference>
<dbReference type="InterPro" id="IPR000160">
    <property type="entry name" value="GGDEF_dom"/>
</dbReference>
<dbReference type="NCBIfam" id="TIGR00254">
    <property type="entry name" value="GGDEF"/>
    <property type="match status" value="1"/>
</dbReference>
<dbReference type="GO" id="GO:1902201">
    <property type="term" value="P:negative regulation of bacterial-type flagellum-dependent cell motility"/>
    <property type="evidence" value="ECO:0007669"/>
    <property type="project" value="TreeGrafter"/>
</dbReference>
<keyword evidence="4" id="KW-1133">Transmembrane helix</keyword>
<feature type="transmembrane region" description="Helical" evidence="4">
    <location>
        <begin position="132"/>
        <end position="152"/>
    </location>
</feature>
<dbReference type="PANTHER" id="PTHR45138">
    <property type="entry name" value="REGULATORY COMPONENTS OF SENSORY TRANSDUCTION SYSTEM"/>
    <property type="match status" value="1"/>
</dbReference>